<evidence type="ECO:0000313" key="6">
    <source>
        <dbReference type="Proteomes" id="UP001059380"/>
    </source>
</evidence>
<evidence type="ECO:0000259" key="3">
    <source>
        <dbReference type="Pfam" id="PF01408"/>
    </source>
</evidence>
<dbReference type="GO" id="GO:0000166">
    <property type="term" value="F:nucleotide binding"/>
    <property type="evidence" value="ECO:0007669"/>
    <property type="project" value="InterPro"/>
</dbReference>
<feature type="region of interest" description="Disordered" evidence="1">
    <location>
        <begin position="312"/>
        <end position="333"/>
    </location>
</feature>
<dbReference type="SUPFAM" id="SSF55347">
    <property type="entry name" value="Glyceraldehyde-3-phosphate dehydrogenase-like, C-terminal domain"/>
    <property type="match status" value="1"/>
</dbReference>
<name>A0A9J7BM38_9BACT</name>
<dbReference type="Gene3D" id="3.40.50.720">
    <property type="entry name" value="NAD(P)-binding Rossmann-like Domain"/>
    <property type="match status" value="1"/>
</dbReference>
<feature type="compositionally biased region" description="Basic and acidic residues" evidence="1">
    <location>
        <begin position="312"/>
        <end position="323"/>
    </location>
</feature>
<dbReference type="Pfam" id="PF01408">
    <property type="entry name" value="GFO_IDH_MocA"/>
    <property type="match status" value="1"/>
</dbReference>
<evidence type="ECO:0000259" key="4">
    <source>
        <dbReference type="Pfam" id="PF22725"/>
    </source>
</evidence>
<feature type="domain" description="Gfo/Idh/MocA-like oxidoreductase N-terminal" evidence="3">
    <location>
        <begin position="44"/>
        <end position="165"/>
    </location>
</feature>
<dbReference type="InterPro" id="IPR051450">
    <property type="entry name" value="Gfo/Idh/MocA_Oxidoreductases"/>
</dbReference>
<dbReference type="InterPro" id="IPR000683">
    <property type="entry name" value="Gfo/Idh/MocA-like_OxRdtase_N"/>
</dbReference>
<dbReference type="PANTHER" id="PTHR43377">
    <property type="entry name" value="BILIVERDIN REDUCTASE A"/>
    <property type="match status" value="1"/>
</dbReference>
<dbReference type="Gene3D" id="3.30.360.10">
    <property type="entry name" value="Dihydrodipicolinate Reductase, domain 2"/>
    <property type="match status" value="1"/>
</dbReference>
<feature type="signal peptide" evidence="2">
    <location>
        <begin position="1"/>
        <end position="22"/>
    </location>
</feature>
<evidence type="ECO:0000256" key="1">
    <source>
        <dbReference type="SAM" id="MobiDB-lite"/>
    </source>
</evidence>
<dbReference type="Proteomes" id="UP001059380">
    <property type="component" value="Chromosome"/>
</dbReference>
<evidence type="ECO:0000313" key="5">
    <source>
        <dbReference type="EMBL" id="UWZ83731.1"/>
    </source>
</evidence>
<gene>
    <name evidence="5" type="ORF">MOP44_24595</name>
</gene>
<protein>
    <submittedName>
        <fullName evidence="5">Gfo/Idh/MocA family oxidoreductase</fullName>
    </submittedName>
</protein>
<sequence>MLFARISFVSALSLLGAVSLVAQSNAPSPRTQLPSYTGGAPQPLRVAVVGLEHGHVEGFLRSIGQHPDVQLVGIADADSDLIAKYQKKYNLDASLFFKSEANMIEVRKPDAVLVYTSIAQHRPAIDVAAQYGVSVMVEKPLAVSYEDALHIQDVAKKSHIRVLTNYETTWYASNHAAYDQLQGGQLGPLRKLVVHDGHEGPKEIGVPPEFLNWLTDPAQNGAGALFDFGCYGVDLATWLMHGEMPETVTAVLNHDKPDVYRAVDDDATVVLKYPHAQAVIMASWNWPFGRKDMEVYGAKGYVITVEQNGLRVRHEHDSSERGDQAPGLPSNERDSLSYLASVLKGKLDPKEDLSSLETNVKVVQILDAAKQSARTGQAVRLGSGSYHH</sequence>
<dbReference type="EMBL" id="CP093313">
    <property type="protein sequence ID" value="UWZ83731.1"/>
    <property type="molecule type" value="Genomic_DNA"/>
</dbReference>
<dbReference type="AlphaFoldDB" id="A0A9J7BM38"/>
<keyword evidence="2" id="KW-0732">Signal</keyword>
<keyword evidence="6" id="KW-1185">Reference proteome</keyword>
<feature type="domain" description="GFO/IDH/MocA-like oxidoreductase" evidence="4">
    <location>
        <begin position="178"/>
        <end position="302"/>
    </location>
</feature>
<dbReference type="KEGG" id="orp:MOP44_24595"/>
<reference evidence="5" key="1">
    <citation type="submission" date="2021-04" db="EMBL/GenBank/DDBJ databases">
        <title>Phylogenetic analysis of Acidobacteriaceae.</title>
        <authorList>
            <person name="Qiu L."/>
            <person name="Zhang Q."/>
        </authorList>
    </citation>
    <scope>NUCLEOTIDE SEQUENCE</scope>
    <source>
        <strain evidence="5">DSM 25168</strain>
    </source>
</reference>
<dbReference type="RefSeq" id="WP_260793112.1">
    <property type="nucleotide sequence ID" value="NZ_CP093313.1"/>
</dbReference>
<proteinExistence type="predicted"/>
<dbReference type="SUPFAM" id="SSF51735">
    <property type="entry name" value="NAD(P)-binding Rossmann-fold domains"/>
    <property type="match status" value="1"/>
</dbReference>
<dbReference type="PANTHER" id="PTHR43377:SF1">
    <property type="entry name" value="BILIVERDIN REDUCTASE A"/>
    <property type="match status" value="1"/>
</dbReference>
<dbReference type="InterPro" id="IPR055170">
    <property type="entry name" value="GFO_IDH_MocA-like_dom"/>
</dbReference>
<dbReference type="InterPro" id="IPR036291">
    <property type="entry name" value="NAD(P)-bd_dom_sf"/>
</dbReference>
<accession>A0A9J7BM38</accession>
<organism evidence="5 6">
    <name type="scientific">Occallatibacter riparius</name>
    <dbReference type="NCBI Taxonomy" id="1002689"/>
    <lineage>
        <taxon>Bacteria</taxon>
        <taxon>Pseudomonadati</taxon>
        <taxon>Acidobacteriota</taxon>
        <taxon>Terriglobia</taxon>
        <taxon>Terriglobales</taxon>
        <taxon>Acidobacteriaceae</taxon>
        <taxon>Occallatibacter</taxon>
    </lineage>
</organism>
<dbReference type="Pfam" id="PF22725">
    <property type="entry name" value="GFO_IDH_MocA_C3"/>
    <property type="match status" value="1"/>
</dbReference>
<feature type="chain" id="PRO_5039919300" evidence="2">
    <location>
        <begin position="23"/>
        <end position="388"/>
    </location>
</feature>
<evidence type="ECO:0000256" key="2">
    <source>
        <dbReference type="SAM" id="SignalP"/>
    </source>
</evidence>